<dbReference type="AlphaFoldDB" id="F0YEC7"/>
<evidence type="ECO:0000256" key="2">
    <source>
        <dbReference type="ARBA" id="ARBA00023027"/>
    </source>
</evidence>
<evidence type="ECO:0000256" key="1">
    <source>
        <dbReference type="ARBA" id="ARBA00001974"/>
    </source>
</evidence>
<organism evidence="5">
    <name type="scientific">Aureococcus anophagefferens</name>
    <name type="common">Harmful bloom alga</name>
    <dbReference type="NCBI Taxonomy" id="44056"/>
    <lineage>
        <taxon>Eukaryota</taxon>
        <taxon>Sar</taxon>
        <taxon>Stramenopiles</taxon>
        <taxon>Ochrophyta</taxon>
        <taxon>Pelagophyceae</taxon>
        <taxon>Pelagomonadales</taxon>
        <taxon>Pelagomonadaceae</taxon>
        <taxon>Aureococcus</taxon>
    </lineage>
</organism>
<dbReference type="InterPro" id="IPR048618">
    <property type="entry name" value="MDHAR3-like_C"/>
</dbReference>
<dbReference type="GeneID" id="20229346"/>
<feature type="non-terminal residue" evidence="4">
    <location>
        <position position="74"/>
    </location>
</feature>
<dbReference type="InParanoid" id="F0YEC7"/>
<accession>F0YEC7</accession>
<sequence>YDPVPLIRSRFLDLSWEFHGRNLGDVVPLGLESYASTKVFGAFWVLDNRVVGCFLEGGTPSQRAALPEIARLQP</sequence>
<dbReference type="SUPFAM" id="SSF55424">
    <property type="entry name" value="FAD/NAD-linked reductases, dimerisation (C-terminal) domain"/>
    <property type="match status" value="1"/>
</dbReference>
<feature type="domain" description="Monodehydroascorbate reductase 3-like C-terminal" evidence="3">
    <location>
        <begin position="5"/>
        <end position="74"/>
    </location>
</feature>
<evidence type="ECO:0000313" key="5">
    <source>
        <dbReference type="Proteomes" id="UP000002729"/>
    </source>
</evidence>
<keyword evidence="2" id="KW-0520">NAD</keyword>
<dbReference type="InterPro" id="IPR016156">
    <property type="entry name" value="FAD/NAD-linked_Rdtase_dimer_sf"/>
</dbReference>
<dbReference type="KEGG" id="aaf:AURANDRAFT_9176"/>
<dbReference type="Gene3D" id="3.30.390.30">
    <property type="match status" value="1"/>
</dbReference>
<dbReference type="OrthoDB" id="189522at2759"/>
<proteinExistence type="predicted"/>
<dbReference type="EMBL" id="GL833134">
    <property type="protein sequence ID" value="EGB06533.1"/>
    <property type="molecule type" value="Genomic_DNA"/>
</dbReference>
<name>F0YEC7_AURAN</name>
<dbReference type="RefSeq" id="XP_009038710.1">
    <property type="nucleotide sequence ID" value="XM_009040462.1"/>
</dbReference>
<evidence type="ECO:0000259" key="3">
    <source>
        <dbReference type="Pfam" id="PF21791"/>
    </source>
</evidence>
<feature type="non-terminal residue" evidence="4">
    <location>
        <position position="1"/>
    </location>
</feature>
<dbReference type="Proteomes" id="UP000002729">
    <property type="component" value="Unassembled WGS sequence"/>
</dbReference>
<dbReference type="eggNOG" id="KOG1336">
    <property type="taxonomic scope" value="Eukaryota"/>
</dbReference>
<protein>
    <recommendedName>
        <fullName evidence="3">Monodehydroascorbate reductase 3-like C-terminal domain-containing protein</fullName>
    </recommendedName>
</protein>
<comment type="cofactor">
    <cofactor evidence="1">
        <name>FAD</name>
        <dbReference type="ChEBI" id="CHEBI:57692"/>
    </cofactor>
</comment>
<dbReference type="Pfam" id="PF21791">
    <property type="entry name" value="MDHAR3-like_C"/>
    <property type="match status" value="1"/>
</dbReference>
<keyword evidence="5" id="KW-1185">Reference proteome</keyword>
<gene>
    <name evidence="4" type="ORF">AURANDRAFT_9176</name>
</gene>
<reference evidence="4 5" key="1">
    <citation type="journal article" date="2011" name="Proc. Natl. Acad. Sci. U.S.A.">
        <title>Niche of harmful alga Aureococcus anophagefferens revealed through ecogenomics.</title>
        <authorList>
            <person name="Gobler C.J."/>
            <person name="Berry D.L."/>
            <person name="Dyhrman S.T."/>
            <person name="Wilhelm S.W."/>
            <person name="Salamov A."/>
            <person name="Lobanov A.V."/>
            <person name="Zhang Y."/>
            <person name="Collier J.L."/>
            <person name="Wurch L.L."/>
            <person name="Kustka A.B."/>
            <person name="Dill B.D."/>
            <person name="Shah M."/>
            <person name="VerBerkmoes N.C."/>
            <person name="Kuo A."/>
            <person name="Terry A."/>
            <person name="Pangilinan J."/>
            <person name="Lindquist E.A."/>
            <person name="Lucas S."/>
            <person name="Paulsen I.T."/>
            <person name="Hattenrath-Lehmann T.K."/>
            <person name="Talmage S.C."/>
            <person name="Walker E.A."/>
            <person name="Koch F."/>
            <person name="Burson A.M."/>
            <person name="Marcoval M.A."/>
            <person name="Tang Y.Z."/>
            <person name="Lecleir G.R."/>
            <person name="Coyne K.J."/>
            <person name="Berg G.M."/>
            <person name="Bertrand E.M."/>
            <person name="Saito M.A."/>
            <person name="Gladyshev V.N."/>
            <person name="Grigoriev I.V."/>
        </authorList>
    </citation>
    <scope>NUCLEOTIDE SEQUENCE [LARGE SCALE GENOMIC DNA]</scope>
    <source>
        <strain evidence="5">CCMP 1984</strain>
    </source>
</reference>
<evidence type="ECO:0000313" key="4">
    <source>
        <dbReference type="EMBL" id="EGB06533.1"/>
    </source>
</evidence>